<organism evidence="6 7">
    <name type="scientific">Polytolypa hystricis (strain UAMH7299)</name>
    <dbReference type="NCBI Taxonomy" id="1447883"/>
    <lineage>
        <taxon>Eukaryota</taxon>
        <taxon>Fungi</taxon>
        <taxon>Dikarya</taxon>
        <taxon>Ascomycota</taxon>
        <taxon>Pezizomycotina</taxon>
        <taxon>Eurotiomycetes</taxon>
        <taxon>Eurotiomycetidae</taxon>
        <taxon>Onygenales</taxon>
        <taxon>Onygenales incertae sedis</taxon>
        <taxon>Polytolypa</taxon>
    </lineage>
</organism>
<keyword evidence="3" id="KW-0804">Transcription</keyword>
<dbReference type="STRING" id="1447883.A0A2B7YGP1"/>
<dbReference type="GO" id="GO:0008270">
    <property type="term" value="F:zinc ion binding"/>
    <property type="evidence" value="ECO:0007669"/>
    <property type="project" value="InterPro"/>
</dbReference>
<evidence type="ECO:0000256" key="3">
    <source>
        <dbReference type="ARBA" id="ARBA00023163"/>
    </source>
</evidence>
<keyword evidence="2" id="KW-0238">DNA-binding</keyword>
<dbReference type="CDD" id="cd00067">
    <property type="entry name" value="GAL4"/>
    <property type="match status" value="1"/>
</dbReference>
<feature type="domain" description="Zn(2)-C6 fungal-type" evidence="5">
    <location>
        <begin position="8"/>
        <end position="43"/>
    </location>
</feature>
<evidence type="ECO:0000313" key="6">
    <source>
        <dbReference type="EMBL" id="PGH20445.1"/>
    </source>
</evidence>
<accession>A0A2B7YGP1</accession>
<evidence type="ECO:0000256" key="2">
    <source>
        <dbReference type="ARBA" id="ARBA00023125"/>
    </source>
</evidence>
<sequence>MPSEGVPKCQRCRRDHKKCSPENREWPGPKCDRCESYGYDCSENMMARKSSQKDIDSTRAVNRLMEGLSQSKYFCHQTHSRTLAIRPSQLPMVGSMPPPAQYQFPGTRLFEYLKDVDWLNLMCPPATSGSDPFAAFFHSGACLVPNLPGLPLGRRQMYVEAFLQSHRNMQNPSSPSSSFESAVATIVAQLQQRYPRMAMIYSFEELSRVCTEYIRYGSYWNLFKMELQTDEVLLIDPNYSFDGVNPSTTFESARRVWMCPELGLGLKQFCQKLSGLSKMISDLARSESNSEERLYLAAKIHDRLQEVLGPRPSPPLQTFTYPSAIYPVPVASSPVEMGDGDVYSLSDSAGAEESDDGFSLGESSFRSGLIGGCFNQNVWST</sequence>
<dbReference type="EMBL" id="PDNA01000040">
    <property type="protein sequence ID" value="PGH20445.1"/>
    <property type="molecule type" value="Genomic_DNA"/>
</dbReference>
<dbReference type="PROSITE" id="PS50048">
    <property type="entry name" value="ZN2_CY6_FUNGAL_2"/>
    <property type="match status" value="1"/>
</dbReference>
<evidence type="ECO:0000256" key="1">
    <source>
        <dbReference type="ARBA" id="ARBA00023015"/>
    </source>
</evidence>
<keyword evidence="1" id="KW-0805">Transcription regulation</keyword>
<dbReference type="AlphaFoldDB" id="A0A2B7YGP1"/>
<dbReference type="OrthoDB" id="539213at2759"/>
<dbReference type="SUPFAM" id="SSF57701">
    <property type="entry name" value="Zn2/Cys6 DNA-binding domain"/>
    <property type="match status" value="1"/>
</dbReference>
<protein>
    <recommendedName>
        <fullName evidence="5">Zn(2)-C6 fungal-type domain-containing protein</fullName>
    </recommendedName>
</protein>
<reference evidence="6 7" key="1">
    <citation type="submission" date="2017-10" db="EMBL/GenBank/DDBJ databases">
        <title>Comparative genomics in systemic dimorphic fungi from Ajellomycetaceae.</title>
        <authorList>
            <person name="Munoz J.F."/>
            <person name="Mcewen J.G."/>
            <person name="Clay O.K."/>
            <person name="Cuomo C.A."/>
        </authorList>
    </citation>
    <scope>NUCLEOTIDE SEQUENCE [LARGE SCALE GENOMIC DNA]</scope>
    <source>
        <strain evidence="6 7">UAMH7299</strain>
    </source>
</reference>
<keyword evidence="7" id="KW-1185">Reference proteome</keyword>
<dbReference type="InterPro" id="IPR001138">
    <property type="entry name" value="Zn2Cys6_DnaBD"/>
</dbReference>
<dbReference type="Proteomes" id="UP000224634">
    <property type="component" value="Unassembled WGS sequence"/>
</dbReference>
<evidence type="ECO:0000259" key="5">
    <source>
        <dbReference type="PROSITE" id="PS50048"/>
    </source>
</evidence>
<evidence type="ECO:0000256" key="4">
    <source>
        <dbReference type="ARBA" id="ARBA00023242"/>
    </source>
</evidence>
<gene>
    <name evidence="6" type="ORF">AJ80_03591</name>
</gene>
<dbReference type="GO" id="GO:0000981">
    <property type="term" value="F:DNA-binding transcription factor activity, RNA polymerase II-specific"/>
    <property type="evidence" value="ECO:0007669"/>
    <property type="project" value="InterPro"/>
</dbReference>
<dbReference type="InterPro" id="IPR036864">
    <property type="entry name" value="Zn2-C6_fun-type_DNA-bd_sf"/>
</dbReference>
<name>A0A2B7YGP1_POLH7</name>
<comment type="caution">
    <text evidence="6">The sequence shown here is derived from an EMBL/GenBank/DDBJ whole genome shotgun (WGS) entry which is preliminary data.</text>
</comment>
<dbReference type="GO" id="GO:0003677">
    <property type="term" value="F:DNA binding"/>
    <property type="evidence" value="ECO:0007669"/>
    <property type="project" value="UniProtKB-KW"/>
</dbReference>
<evidence type="ECO:0000313" key="7">
    <source>
        <dbReference type="Proteomes" id="UP000224634"/>
    </source>
</evidence>
<keyword evidence="4" id="KW-0539">Nucleus</keyword>
<proteinExistence type="predicted"/>